<dbReference type="PANTHER" id="PTHR42759">
    <property type="entry name" value="MOXR FAMILY PROTEIN"/>
    <property type="match status" value="1"/>
</dbReference>
<dbReference type="Proteomes" id="UP000021369">
    <property type="component" value="Unassembled WGS sequence"/>
</dbReference>
<dbReference type="PANTHER" id="PTHR42759:SF5">
    <property type="entry name" value="METHANOL DEHYDROGENASE REGULATOR"/>
    <property type="match status" value="1"/>
</dbReference>
<keyword evidence="4" id="KW-1185">Reference proteome</keyword>
<dbReference type="SUPFAM" id="SSF52540">
    <property type="entry name" value="P-loop containing nucleoside triphosphate hydrolases"/>
    <property type="match status" value="1"/>
</dbReference>
<dbReference type="InterPro" id="IPR041628">
    <property type="entry name" value="ChlI/MoxR_AAA_lid"/>
</dbReference>
<dbReference type="PATRIC" id="fig|1341156.4.peg.3173"/>
<dbReference type="GO" id="GO:0016887">
    <property type="term" value="F:ATP hydrolysis activity"/>
    <property type="evidence" value="ECO:0007669"/>
    <property type="project" value="InterPro"/>
</dbReference>
<dbReference type="Gene3D" id="3.40.50.300">
    <property type="entry name" value="P-loop containing nucleotide triphosphate hydrolases"/>
    <property type="match status" value="1"/>
</dbReference>
<dbReference type="OrthoDB" id="9808397at2"/>
<dbReference type="Gene3D" id="1.10.8.80">
    <property type="entry name" value="Magnesium chelatase subunit I, C-Terminal domain"/>
    <property type="match status" value="1"/>
</dbReference>
<evidence type="ECO:0000259" key="1">
    <source>
        <dbReference type="Pfam" id="PF07726"/>
    </source>
</evidence>
<dbReference type="AlphaFoldDB" id="A0A011UC14"/>
<name>A0A011UC14_RUMAL</name>
<dbReference type="CDD" id="cd00009">
    <property type="entry name" value="AAA"/>
    <property type="match status" value="1"/>
</dbReference>
<protein>
    <submittedName>
        <fullName evidence="3">Magnesium chelatase</fullName>
    </submittedName>
</protein>
<dbReference type="Pfam" id="PF07726">
    <property type="entry name" value="AAA_3"/>
    <property type="match status" value="1"/>
</dbReference>
<reference evidence="3 4" key="1">
    <citation type="submission" date="2013-06" db="EMBL/GenBank/DDBJ databases">
        <title>Rumen cellulosomics: divergent fiber-degrading strategies revealed by comparative genome-wide analysis of six Ruminococcal strains.</title>
        <authorList>
            <person name="Dassa B."/>
            <person name="Borovok I."/>
            <person name="Lamed R."/>
            <person name="Flint H."/>
            <person name="Yeoman C.J."/>
            <person name="White B."/>
            <person name="Bayer E.A."/>
        </authorList>
    </citation>
    <scope>NUCLEOTIDE SEQUENCE [LARGE SCALE GENOMIC DNA]</scope>
    <source>
        <strain evidence="3 4">SY3</strain>
    </source>
</reference>
<sequence length="311" mass="34088">MNSKIEALVANIEKVIVGKQETVLKIVTAMLCGGHVLIEDVPGVGKTQLVSALARSVAGKFNRIQLTPDVMPSDIVGFSMINQVTRELEYKEGAAMCNFLLADEINRASPKSQSSLLEIMEEHQISIDGVTHSLPVPFMTLATQNPVETYGTYHLPEAQMDRFIMKISMGYPDYEDELRIMSNGENLISAKDLRAVMSTDDIAVLMEEAQKVATAPSIRKYILDIVTATRNSEFIRLGVSPRGSIAMLRAVKSYAYVMGRSYVIPDDVKSVMVEVLAHRLMLSPKGKSNFEDNGAALKAVAMTVQSPTTAE</sequence>
<dbReference type="RefSeq" id="WP_037290383.1">
    <property type="nucleotide sequence ID" value="NZ_JEOB01000004.1"/>
</dbReference>
<evidence type="ECO:0000313" key="3">
    <source>
        <dbReference type="EMBL" id="EXM38149.1"/>
    </source>
</evidence>
<accession>A0A011UC14</accession>
<evidence type="ECO:0000313" key="4">
    <source>
        <dbReference type="Proteomes" id="UP000021369"/>
    </source>
</evidence>
<evidence type="ECO:0000259" key="2">
    <source>
        <dbReference type="Pfam" id="PF17863"/>
    </source>
</evidence>
<dbReference type="PIRSF" id="PIRSF002849">
    <property type="entry name" value="AAA_ATPase_chaperone_MoxR_prd"/>
    <property type="match status" value="1"/>
</dbReference>
<proteinExistence type="predicted"/>
<feature type="domain" description="ATPase AAA-3" evidence="1">
    <location>
        <begin position="35"/>
        <end position="165"/>
    </location>
</feature>
<comment type="caution">
    <text evidence="3">The sequence shown here is derived from an EMBL/GenBank/DDBJ whole genome shotgun (WGS) entry which is preliminary data.</text>
</comment>
<organism evidence="3 4">
    <name type="scientific">Ruminococcus albus SY3</name>
    <dbReference type="NCBI Taxonomy" id="1341156"/>
    <lineage>
        <taxon>Bacteria</taxon>
        <taxon>Bacillati</taxon>
        <taxon>Bacillota</taxon>
        <taxon>Clostridia</taxon>
        <taxon>Eubacteriales</taxon>
        <taxon>Oscillospiraceae</taxon>
        <taxon>Ruminococcus</taxon>
    </lineage>
</organism>
<dbReference type="InterPro" id="IPR050764">
    <property type="entry name" value="CbbQ/NirQ/NorQ/GpvN"/>
</dbReference>
<gene>
    <name evidence="3" type="ORF">RASY3_17860</name>
</gene>
<dbReference type="Pfam" id="PF17863">
    <property type="entry name" value="AAA_lid_2"/>
    <property type="match status" value="1"/>
</dbReference>
<feature type="domain" description="ChlI/MoxR AAA lid" evidence="2">
    <location>
        <begin position="228"/>
        <end position="288"/>
    </location>
</feature>
<dbReference type="InterPro" id="IPR011703">
    <property type="entry name" value="ATPase_AAA-3"/>
</dbReference>
<dbReference type="GO" id="GO:0005524">
    <property type="term" value="F:ATP binding"/>
    <property type="evidence" value="ECO:0007669"/>
    <property type="project" value="InterPro"/>
</dbReference>
<dbReference type="EMBL" id="JEOB01000004">
    <property type="protein sequence ID" value="EXM38149.1"/>
    <property type="molecule type" value="Genomic_DNA"/>
</dbReference>
<dbReference type="InterPro" id="IPR027417">
    <property type="entry name" value="P-loop_NTPase"/>
</dbReference>